<dbReference type="AlphaFoldDB" id="A0AAW3FA56"/>
<evidence type="ECO:0000259" key="3">
    <source>
        <dbReference type="PROSITE" id="PS51186"/>
    </source>
</evidence>
<sequence length="157" mass="16223">MSGAPAVAIRAARPADAPAVSALLRQLGYEAGPAQVQGRLEALAGSAADTVLVAAVGSEIAGCISLHALPLFHAEGRLGRITSLVVDQGRRSRGIGGALMAAAAAWFEAAGCVKTEVTSGDHRADAHRFYARHGYARDGQRLSRRGPFDLVATEPRA</sequence>
<dbReference type="PROSITE" id="PS51186">
    <property type="entry name" value="GNAT"/>
    <property type="match status" value="1"/>
</dbReference>
<evidence type="ECO:0000256" key="1">
    <source>
        <dbReference type="ARBA" id="ARBA00022679"/>
    </source>
</evidence>
<dbReference type="Proteomes" id="UP000029590">
    <property type="component" value="Unassembled WGS sequence"/>
</dbReference>
<name>A0AAW3FA56_BURGA</name>
<proteinExistence type="predicted"/>
<dbReference type="GO" id="GO:0016747">
    <property type="term" value="F:acyltransferase activity, transferring groups other than amino-acyl groups"/>
    <property type="evidence" value="ECO:0007669"/>
    <property type="project" value="InterPro"/>
</dbReference>
<dbReference type="SUPFAM" id="SSF55729">
    <property type="entry name" value="Acyl-CoA N-acyltransferases (Nat)"/>
    <property type="match status" value="1"/>
</dbReference>
<dbReference type="KEGG" id="bgo:BM43_1254"/>
<evidence type="ECO:0000313" key="5">
    <source>
        <dbReference type="Proteomes" id="UP000029590"/>
    </source>
</evidence>
<keyword evidence="1" id="KW-0808">Transferase</keyword>
<dbReference type="EMBL" id="JPGG01000015">
    <property type="protein sequence ID" value="KGC17196.1"/>
    <property type="molecule type" value="Genomic_DNA"/>
</dbReference>
<comment type="caution">
    <text evidence="4">The sequence shown here is derived from an EMBL/GenBank/DDBJ whole genome shotgun (WGS) entry which is preliminary data.</text>
</comment>
<accession>A0AAW3FA56</accession>
<dbReference type="RefSeq" id="WP_036048888.1">
    <property type="nucleotide sequence ID" value="NZ_CADESY010000002.1"/>
</dbReference>
<protein>
    <submittedName>
        <fullName evidence="4">Acetyltransferase domain protein</fullName>
    </submittedName>
</protein>
<dbReference type="PANTHER" id="PTHR43877">
    <property type="entry name" value="AMINOALKYLPHOSPHONATE N-ACETYLTRANSFERASE-RELATED-RELATED"/>
    <property type="match status" value="1"/>
</dbReference>
<dbReference type="CDD" id="cd04301">
    <property type="entry name" value="NAT_SF"/>
    <property type="match status" value="1"/>
</dbReference>
<organism evidence="4 5">
    <name type="scientific">Burkholderia gladioli</name>
    <name type="common">Pseudomonas marginata</name>
    <name type="synonym">Phytomonas marginata</name>
    <dbReference type="NCBI Taxonomy" id="28095"/>
    <lineage>
        <taxon>Bacteria</taxon>
        <taxon>Pseudomonadati</taxon>
        <taxon>Pseudomonadota</taxon>
        <taxon>Betaproteobacteria</taxon>
        <taxon>Burkholderiales</taxon>
        <taxon>Burkholderiaceae</taxon>
        <taxon>Burkholderia</taxon>
    </lineage>
</organism>
<dbReference type="PANTHER" id="PTHR43877:SF1">
    <property type="entry name" value="ACETYLTRANSFERASE"/>
    <property type="match status" value="1"/>
</dbReference>
<keyword evidence="2" id="KW-0012">Acyltransferase</keyword>
<dbReference type="Pfam" id="PF00583">
    <property type="entry name" value="Acetyltransf_1"/>
    <property type="match status" value="1"/>
</dbReference>
<dbReference type="InterPro" id="IPR050832">
    <property type="entry name" value="Bact_Acetyltransf"/>
</dbReference>
<dbReference type="InterPro" id="IPR000182">
    <property type="entry name" value="GNAT_dom"/>
</dbReference>
<dbReference type="InterPro" id="IPR016181">
    <property type="entry name" value="Acyl_CoA_acyltransferase"/>
</dbReference>
<gene>
    <name evidence="4" type="ORF">DM48_4391</name>
</gene>
<evidence type="ECO:0000313" key="4">
    <source>
        <dbReference type="EMBL" id="KGC17196.1"/>
    </source>
</evidence>
<evidence type="ECO:0000256" key="2">
    <source>
        <dbReference type="ARBA" id="ARBA00023315"/>
    </source>
</evidence>
<reference evidence="4 5" key="1">
    <citation type="submission" date="2014-04" db="EMBL/GenBank/DDBJ databases">
        <authorList>
            <person name="Bishop-Lilly K.A."/>
            <person name="Broomall S.M."/>
            <person name="Chain P.S."/>
            <person name="Chertkov O."/>
            <person name="Coyne S.R."/>
            <person name="Daligault H.E."/>
            <person name="Davenport K.W."/>
            <person name="Erkkila T."/>
            <person name="Frey K.G."/>
            <person name="Gibbons H.S."/>
            <person name="Gu W."/>
            <person name="Jaissle J."/>
            <person name="Johnson S.L."/>
            <person name="Koroleva G.I."/>
            <person name="Ladner J.T."/>
            <person name="Lo C.-C."/>
            <person name="Minogue T.D."/>
            <person name="Munk C."/>
            <person name="Palacios G.F."/>
            <person name="Redden C.L."/>
            <person name="Rosenzweig C.N."/>
            <person name="Scholz M.B."/>
            <person name="Teshima H."/>
            <person name="Xu Y."/>
        </authorList>
    </citation>
    <scope>NUCLEOTIDE SEQUENCE [LARGE SCALE GENOMIC DNA]</scope>
    <source>
        <strain evidence="5">gladioli</strain>
    </source>
</reference>
<dbReference type="Gene3D" id="3.40.630.30">
    <property type="match status" value="1"/>
</dbReference>
<feature type="domain" description="N-acetyltransferase" evidence="3">
    <location>
        <begin position="7"/>
        <end position="157"/>
    </location>
</feature>